<keyword evidence="2" id="KW-1185">Reference proteome</keyword>
<proteinExistence type="predicted"/>
<evidence type="ECO:0000313" key="1">
    <source>
        <dbReference type="EMBL" id="GGB88738.1"/>
    </source>
</evidence>
<protein>
    <submittedName>
        <fullName evidence="1">Uncharacterized protein</fullName>
    </submittedName>
</protein>
<organism evidence="1 2">
    <name type="scientific">Novosphingobium endophyticum</name>
    <dbReference type="NCBI Taxonomy" id="1955250"/>
    <lineage>
        <taxon>Bacteria</taxon>
        <taxon>Pseudomonadati</taxon>
        <taxon>Pseudomonadota</taxon>
        <taxon>Alphaproteobacteria</taxon>
        <taxon>Sphingomonadales</taxon>
        <taxon>Sphingomonadaceae</taxon>
        <taxon>Novosphingobium</taxon>
    </lineage>
</organism>
<dbReference type="Proteomes" id="UP000608154">
    <property type="component" value="Unassembled WGS sequence"/>
</dbReference>
<evidence type="ECO:0000313" key="2">
    <source>
        <dbReference type="Proteomes" id="UP000608154"/>
    </source>
</evidence>
<sequence>MHEHIIAALIALDEAEPLGCVEELDGTATLANDLGGHSATATAAAARAAAEAATAGPRTTAEAAATIAAATAAAETVTTATKSVATATETILSGEERIEIVLSSEPIPLVASPSATTSVKTHVYERTFDAPLKHSP</sequence>
<name>A0A916TPT5_9SPHN</name>
<comment type="caution">
    <text evidence="1">The sequence shown here is derived from an EMBL/GenBank/DDBJ whole genome shotgun (WGS) entry which is preliminary data.</text>
</comment>
<reference evidence="1" key="2">
    <citation type="submission" date="2020-09" db="EMBL/GenBank/DDBJ databases">
        <authorList>
            <person name="Sun Q."/>
            <person name="Zhou Y."/>
        </authorList>
    </citation>
    <scope>NUCLEOTIDE SEQUENCE</scope>
    <source>
        <strain evidence="1">CGMCC 1.15095</strain>
    </source>
</reference>
<dbReference type="AlphaFoldDB" id="A0A916TPT5"/>
<accession>A0A916TPT5</accession>
<dbReference type="EMBL" id="BMHK01000002">
    <property type="protein sequence ID" value="GGB88738.1"/>
    <property type="molecule type" value="Genomic_DNA"/>
</dbReference>
<reference evidence="1" key="1">
    <citation type="journal article" date="2014" name="Int. J. Syst. Evol. Microbiol.">
        <title>Complete genome sequence of Corynebacterium casei LMG S-19264T (=DSM 44701T), isolated from a smear-ripened cheese.</title>
        <authorList>
            <consortium name="US DOE Joint Genome Institute (JGI-PGF)"/>
            <person name="Walter F."/>
            <person name="Albersmeier A."/>
            <person name="Kalinowski J."/>
            <person name="Ruckert C."/>
        </authorList>
    </citation>
    <scope>NUCLEOTIDE SEQUENCE</scope>
    <source>
        <strain evidence="1">CGMCC 1.15095</strain>
    </source>
</reference>
<gene>
    <name evidence="1" type="ORF">GCM10011494_03790</name>
</gene>